<dbReference type="PROSITE" id="PS50011">
    <property type="entry name" value="PROTEIN_KINASE_DOM"/>
    <property type="match status" value="1"/>
</dbReference>
<dbReference type="Pfam" id="PF08263">
    <property type="entry name" value="LRRNT_2"/>
    <property type="match status" value="1"/>
</dbReference>
<dbReference type="FunFam" id="3.30.200.20:FF:000467">
    <property type="entry name" value="Leucine-rich repeat receptor-like protein kinase"/>
    <property type="match status" value="1"/>
</dbReference>
<keyword evidence="3" id="KW-0433">Leucine-rich repeat</keyword>
<evidence type="ECO:0000256" key="1">
    <source>
        <dbReference type="ARBA" id="ARBA00004167"/>
    </source>
</evidence>
<dbReference type="Gene3D" id="3.80.10.10">
    <property type="entry name" value="Ribonuclease Inhibitor"/>
    <property type="match status" value="2"/>
</dbReference>
<dbReference type="AlphaFoldDB" id="A0A9Q0HBF0"/>
<evidence type="ECO:0000256" key="10">
    <source>
        <dbReference type="SAM" id="Phobius"/>
    </source>
</evidence>
<dbReference type="GO" id="GO:0005524">
    <property type="term" value="F:ATP binding"/>
    <property type="evidence" value="ECO:0007669"/>
    <property type="project" value="InterPro"/>
</dbReference>
<dbReference type="Gene3D" id="1.10.510.10">
    <property type="entry name" value="Transferase(Phosphotransferase) domain 1"/>
    <property type="match status" value="1"/>
</dbReference>
<sequence length="727" mass="78307">MATDFALSFLQLLVIVTIPSISLSLTPDGLSLLALKSAVDQSSSDSDISVFSDWNENDTDPCRWTGIACMNVSKFSDPRVVGIAIAERNLRAYIPSELGSLVYLRRLNLHGNRFYGSIPDQLFNASSLHSIFLYSNNLSGPLPPSLCHLPRLQNLDLSQNSFSGPLPSDLGNCHQLQRFILSHNKVSGHLPTGIWPQLLSLVELDLSSNEFSGSIPSDLGELQSLSGTLNLSFNHFSGTIPSSLGKLPAAVSFDLRNNNLSGEIPQDGTFANQAPTAFRGNPSLCGFPLQKPCRTTNSPQTAQNNSGSTSNSKSKKGLKPGLIILISAADALGVAFIGLIIVYVYWKKKDSNKGCSCTGKSKFGGSDKGMSKFCPCSCLKGLPSNDSEVESDNGAGNGAEGQLVPIDKGFSFELDELLRASAYVLGKSGLGIVYKVVLGNGIPVAVRRLGEGGGQRYKEFAAEIQAIGRVKHPNIVRLRAYYWAPDEKLLISDFISNGSLNSALRGRTGQPSANLTWSTRLRIVKESARGLAHLHECSPRKFVHAEIKPSNILLDNDFHPYISDFGLNRLISITGSDPSSSGGLLGGALPYIKPTQPDRPNNYRAPEARIPGARPTQKWDVYSFGVVLMELLTGKSPETSSTTSPSPTTSSAAAAAAEIPDLVRWVGKGFEEQKPLSEMVDPMLLKEAHAKKEVLAVFHVALACTEPDPEIRPRMKTVSENLDKIGT</sequence>
<dbReference type="Gene3D" id="3.30.200.20">
    <property type="entry name" value="Phosphorylase Kinase, domain 1"/>
    <property type="match status" value="1"/>
</dbReference>
<reference evidence="13" key="1">
    <citation type="journal article" date="2023" name="Plant J.">
        <title>The genome of the king protea, Protea cynaroides.</title>
        <authorList>
            <person name="Chang J."/>
            <person name="Duong T.A."/>
            <person name="Schoeman C."/>
            <person name="Ma X."/>
            <person name="Roodt D."/>
            <person name="Barker N."/>
            <person name="Li Z."/>
            <person name="Van de Peer Y."/>
            <person name="Mizrachi E."/>
        </authorList>
    </citation>
    <scope>NUCLEOTIDE SEQUENCE</scope>
    <source>
        <tissue evidence="13">Young leaves</tissue>
    </source>
</reference>
<comment type="caution">
    <text evidence="13">The sequence shown here is derived from an EMBL/GenBank/DDBJ whole genome shotgun (WGS) entry which is preliminary data.</text>
</comment>
<feature type="domain" description="Protein kinase" evidence="12">
    <location>
        <begin position="419"/>
        <end position="725"/>
    </location>
</feature>
<dbReference type="InterPro" id="IPR046959">
    <property type="entry name" value="PRK1-6/SRF4-like"/>
</dbReference>
<comment type="subcellular location">
    <subcellularLocation>
        <location evidence="1">Membrane</location>
        <topology evidence="1">Single-pass membrane protein</topology>
    </subcellularLocation>
</comment>
<feature type="region of interest" description="Disordered" evidence="9">
    <location>
        <begin position="294"/>
        <end position="316"/>
    </location>
</feature>
<evidence type="ECO:0000313" key="14">
    <source>
        <dbReference type="Proteomes" id="UP001141806"/>
    </source>
</evidence>
<dbReference type="Pfam" id="PF00069">
    <property type="entry name" value="Pkinase"/>
    <property type="match status" value="1"/>
</dbReference>
<dbReference type="FunFam" id="3.80.10.10:FF:000722">
    <property type="entry name" value="Leucine-rich repeat receptor-like protein kinase"/>
    <property type="match status" value="1"/>
</dbReference>
<proteinExistence type="predicted"/>
<evidence type="ECO:0000256" key="9">
    <source>
        <dbReference type="SAM" id="MobiDB-lite"/>
    </source>
</evidence>
<dbReference type="PANTHER" id="PTHR48007">
    <property type="entry name" value="LEUCINE-RICH REPEAT RECEPTOR-LIKE PROTEIN KINASE PXC1"/>
    <property type="match status" value="1"/>
</dbReference>
<keyword evidence="6" id="KW-0677">Repeat</keyword>
<evidence type="ECO:0000256" key="7">
    <source>
        <dbReference type="ARBA" id="ARBA00022989"/>
    </source>
</evidence>
<evidence type="ECO:0000256" key="3">
    <source>
        <dbReference type="ARBA" id="ARBA00022614"/>
    </source>
</evidence>
<feature type="compositionally biased region" description="Polar residues" evidence="9">
    <location>
        <begin position="294"/>
        <end position="303"/>
    </location>
</feature>
<evidence type="ECO:0000256" key="11">
    <source>
        <dbReference type="SAM" id="SignalP"/>
    </source>
</evidence>
<feature type="signal peptide" evidence="11">
    <location>
        <begin position="1"/>
        <end position="24"/>
    </location>
</feature>
<dbReference type="InterPro" id="IPR000719">
    <property type="entry name" value="Prot_kinase_dom"/>
</dbReference>
<dbReference type="SUPFAM" id="SSF52058">
    <property type="entry name" value="L domain-like"/>
    <property type="match status" value="1"/>
</dbReference>
<evidence type="ECO:0000259" key="12">
    <source>
        <dbReference type="PROSITE" id="PS50011"/>
    </source>
</evidence>
<dbReference type="OrthoDB" id="4062651at2759"/>
<accession>A0A9Q0HBF0</accession>
<dbReference type="InterPro" id="IPR013210">
    <property type="entry name" value="LRR_N_plant-typ"/>
</dbReference>
<dbReference type="Pfam" id="PF13855">
    <property type="entry name" value="LRR_8"/>
    <property type="match status" value="1"/>
</dbReference>
<dbReference type="Proteomes" id="UP001141806">
    <property type="component" value="Unassembled WGS sequence"/>
</dbReference>
<keyword evidence="14" id="KW-1185">Reference proteome</keyword>
<dbReference type="InterPro" id="IPR001611">
    <property type="entry name" value="Leu-rich_rpt"/>
</dbReference>
<organism evidence="13 14">
    <name type="scientific">Protea cynaroides</name>
    <dbReference type="NCBI Taxonomy" id="273540"/>
    <lineage>
        <taxon>Eukaryota</taxon>
        <taxon>Viridiplantae</taxon>
        <taxon>Streptophyta</taxon>
        <taxon>Embryophyta</taxon>
        <taxon>Tracheophyta</taxon>
        <taxon>Spermatophyta</taxon>
        <taxon>Magnoliopsida</taxon>
        <taxon>Proteales</taxon>
        <taxon>Proteaceae</taxon>
        <taxon>Protea</taxon>
    </lineage>
</organism>
<dbReference type="CDD" id="cd14066">
    <property type="entry name" value="STKc_IRAK"/>
    <property type="match status" value="1"/>
</dbReference>
<name>A0A9Q0HBF0_9MAGN</name>
<keyword evidence="7 10" id="KW-1133">Transmembrane helix</keyword>
<dbReference type="Pfam" id="PF00560">
    <property type="entry name" value="LRR_1"/>
    <property type="match status" value="2"/>
</dbReference>
<evidence type="ECO:0000256" key="5">
    <source>
        <dbReference type="ARBA" id="ARBA00022729"/>
    </source>
</evidence>
<keyword evidence="4 10" id="KW-0812">Transmembrane</keyword>
<keyword evidence="2" id="KW-0597">Phosphoprotein</keyword>
<dbReference type="InterPro" id="IPR003591">
    <property type="entry name" value="Leu-rich_rpt_typical-subtyp"/>
</dbReference>
<dbReference type="EMBL" id="JAMYWD010000009">
    <property type="protein sequence ID" value="KAJ4960654.1"/>
    <property type="molecule type" value="Genomic_DNA"/>
</dbReference>
<dbReference type="InterPro" id="IPR011009">
    <property type="entry name" value="Kinase-like_dom_sf"/>
</dbReference>
<dbReference type="PANTHER" id="PTHR48007:SF36">
    <property type="entry name" value="RECEPTOR PROTEIN KINASE-LIKE PROTEIN ZAR1"/>
    <property type="match status" value="1"/>
</dbReference>
<evidence type="ECO:0000313" key="13">
    <source>
        <dbReference type="EMBL" id="KAJ4960654.1"/>
    </source>
</evidence>
<evidence type="ECO:0000256" key="6">
    <source>
        <dbReference type="ARBA" id="ARBA00022737"/>
    </source>
</evidence>
<dbReference type="InterPro" id="IPR032675">
    <property type="entry name" value="LRR_dom_sf"/>
</dbReference>
<feature type="chain" id="PRO_5040472630" description="Protein kinase domain-containing protein" evidence="11">
    <location>
        <begin position="25"/>
        <end position="727"/>
    </location>
</feature>
<keyword evidence="5 11" id="KW-0732">Signal</keyword>
<evidence type="ECO:0000256" key="8">
    <source>
        <dbReference type="ARBA" id="ARBA00023136"/>
    </source>
</evidence>
<evidence type="ECO:0000256" key="4">
    <source>
        <dbReference type="ARBA" id="ARBA00022692"/>
    </source>
</evidence>
<protein>
    <recommendedName>
        <fullName evidence="12">Protein kinase domain-containing protein</fullName>
    </recommendedName>
</protein>
<dbReference type="FunFam" id="3.80.10.10:FF:000400">
    <property type="entry name" value="Nuclear pore complex protein NUP107"/>
    <property type="match status" value="1"/>
</dbReference>
<dbReference type="SUPFAM" id="SSF56112">
    <property type="entry name" value="Protein kinase-like (PK-like)"/>
    <property type="match status" value="1"/>
</dbReference>
<feature type="transmembrane region" description="Helical" evidence="10">
    <location>
        <begin position="322"/>
        <end position="346"/>
    </location>
</feature>
<dbReference type="SMART" id="SM00369">
    <property type="entry name" value="LRR_TYP"/>
    <property type="match status" value="3"/>
</dbReference>
<dbReference type="GO" id="GO:0004672">
    <property type="term" value="F:protein kinase activity"/>
    <property type="evidence" value="ECO:0007669"/>
    <property type="project" value="InterPro"/>
</dbReference>
<dbReference type="GO" id="GO:0016020">
    <property type="term" value="C:membrane"/>
    <property type="evidence" value="ECO:0007669"/>
    <property type="project" value="UniProtKB-SubCell"/>
</dbReference>
<gene>
    <name evidence="13" type="ORF">NE237_020564</name>
</gene>
<evidence type="ECO:0000256" key="2">
    <source>
        <dbReference type="ARBA" id="ARBA00022553"/>
    </source>
</evidence>
<keyword evidence="8 10" id="KW-0472">Membrane</keyword>